<accession>A0A2A5QUS2</accession>
<dbReference type="PANTHER" id="PTHR21198:SF7">
    <property type="entry name" value="ASPARTATE-GLUTAMATE RACEMASE FAMILY"/>
    <property type="match status" value="1"/>
</dbReference>
<dbReference type="NCBIfam" id="TIGR00035">
    <property type="entry name" value="asp_race"/>
    <property type="match status" value="1"/>
</dbReference>
<dbReference type="Pfam" id="PF01177">
    <property type="entry name" value="Asp_Glu_race"/>
    <property type="match status" value="1"/>
</dbReference>
<evidence type="ECO:0000313" key="3">
    <source>
        <dbReference type="EMBL" id="PCR90608.1"/>
    </source>
</evidence>
<proteinExistence type="inferred from homology"/>
<dbReference type="InterPro" id="IPR004380">
    <property type="entry name" value="Asp_race"/>
</dbReference>
<comment type="caution">
    <text evidence="3">The sequence shown here is derived from an EMBL/GenBank/DDBJ whole genome shotgun (WGS) entry which is preliminary data.</text>
</comment>
<gene>
    <name evidence="3" type="ORF">CP557_08870</name>
</gene>
<dbReference type="Proteomes" id="UP000219689">
    <property type="component" value="Unassembled WGS sequence"/>
</dbReference>
<dbReference type="SUPFAM" id="SSF53681">
    <property type="entry name" value="Aspartate/glutamate racemase"/>
    <property type="match status" value="2"/>
</dbReference>
<keyword evidence="4" id="KW-1185">Reference proteome</keyword>
<dbReference type="OrthoDB" id="269620at2157"/>
<reference evidence="3 4" key="1">
    <citation type="submission" date="2017-09" db="EMBL/GenBank/DDBJ databases">
        <title>Genome sequences of Natrinema ejinorence JCM 13890T.</title>
        <authorList>
            <person name="Roh S.W."/>
            <person name="Kim Y.B."/>
            <person name="Kim J.Y."/>
        </authorList>
    </citation>
    <scope>NUCLEOTIDE SEQUENCE [LARGE SCALE GENOMIC DNA]</scope>
    <source>
        <strain evidence="3 4">JCM 13890</strain>
    </source>
</reference>
<protein>
    <submittedName>
        <fullName evidence="3">Aspartate racemase</fullName>
    </submittedName>
</protein>
<name>A0A2A5QUS2_9EURY</name>
<dbReference type="PANTHER" id="PTHR21198">
    <property type="entry name" value="GLUTAMATE RACEMASE"/>
    <property type="match status" value="1"/>
</dbReference>
<dbReference type="AlphaFoldDB" id="A0A2A5QUS2"/>
<evidence type="ECO:0000256" key="1">
    <source>
        <dbReference type="ARBA" id="ARBA00007847"/>
    </source>
</evidence>
<dbReference type="InterPro" id="IPR001920">
    <property type="entry name" value="Asp/Glu_race"/>
</dbReference>
<organism evidence="3 4">
    <name type="scientific">Natrinema ejinorense</name>
    <dbReference type="NCBI Taxonomy" id="373386"/>
    <lineage>
        <taxon>Archaea</taxon>
        <taxon>Methanobacteriati</taxon>
        <taxon>Methanobacteriota</taxon>
        <taxon>Stenosarchaea group</taxon>
        <taxon>Halobacteria</taxon>
        <taxon>Halobacteriales</taxon>
        <taxon>Natrialbaceae</taxon>
        <taxon>Natrinema</taxon>
    </lineage>
</organism>
<dbReference type="RefSeq" id="WP_097379558.1">
    <property type="nucleotide sequence ID" value="NZ_NXNI01000001.1"/>
</dbReference>
<evidence type="ECO:0000313" key="4">
    <source>
        <dbReference type="Proteomes" id="UP000219689"/>
    </source>
</evidence>
<dbReference type="Gene3D" id="3.40.50.1860">
    <property type="match status" value="2"/>
</dbReference>
<evidence type="ECO:0000256" key="2">
    <source>
        <dbReference type="ARBA" id="ARBA00023235"/>
    </source>
</evidence>
<dbReference type="EMBL" id="NXNI01000001">
    <property type="protein sequence ID" value="PCR90608.1"/>
    <property type="molecule type" value="Genomic_DNA"/>
</dbReference>
<comment type="similarity">
    <text evidence="1">Belongs to the aspartate/glutamate racemases family.</text>
</comment>
<dbReference type="GO" id="GO:0047661">
    <property type="term" value="F:amino-acid racemase activity"/>
    <property type="evidence" value="ECO:0007669"/>
    <property type="project" value="InterPro"/>
</dbReference>
<dbReference type="InterPro" id="IPR015942">
    <property type="entry name" value="Asp/Glu/hydantoin_racemase"/>
</dbReference>
<keyword evidence="2" id="KW-0413">Isomerase</keyword>
<sequence>MTDPRTATPRTIGVLGGMSSQSTVEYYRLLDAGINDSLGGHSSANVLVRSVNFERIVRYIRTEQWEAAGEYLADAVMDLEAGGAAFVVMATNTMHRVAPQLAEQLSIPFLHIVDVTADAIRDDGLDTVGVLGTQATMEGEFYRDRFADHGIDVVVPDRGSREEIDRIVFDELTRGRIRDPSRSTYLDVIDDLVANGANGVVLGCTEITDLVSQSDCPETPLFDTTELHTARAVERSLGGVESERK</sequence>